<evidence type="ECO:0000313" key="3">
    <source>
        <dbReference type="Proteomes" id="UP001320876"/>
    </source>
</evidence>
<accession>A0ABT3GKM3</accession>
<dbReference type="Proteomes" id="UP001320876">
    <property type="component" value="Unassembled WGS sequence"/>
</dbReference>
<comment type="caution">
    <text evidence="2">The sequence shown here is derived from an EMBL/GenBank/DDBJ whole genome shotgun (WGS) entry which is preliminary data.</text>
</comment>
<keyword evidence="1" id="KW-0812">Transmembrane</keyword>
<organism evidence="2 3">
    <name type="scientific">Luteolibacter arcticus</name>
    <dbReference type="NCBI Taxonomy" id="1581411"/>
    <lineage>
        <taxon>Bacteria</taxon>
        <taxon>Pseudomonadati</taxon>
        <taxon>Verrucomicrobiota</taxon>
        <taxon>Verrucomicrobiia</taxon>
        <taxon>Verrucomicrobiales</taxon>
        <taxon>Verrucomicrobiaceae</taxon>
        <taxon>Luteolibacter</taxon>
    </lineage>
</organism>
<keyword evidence="1" id="KW-0472">Membrane</keyword>
<proteinExistence type="predicted"/>
<keyword evidence="1" id="KW-1133">Transmembrane helix</keyword>
<dbReference type="RefSeq" id="WP_264488172.1">
    <property type="nucleotide sequence ID" value="NZ_JAPDDT010000007.1"/>
</dbReference>
<keyword evidence="3" id="KW-1185">Reference proteome</keyword>
<name>A0ABT3GKM3_9BACT</name>
<protein>
    <submittedName>
        <fullName evidence="2">Uncharacterized protein</fullName>
    </submittedName>
</protein>
<evidence type="ECO:0000256" key="1">
    <source>
        <dbReference type="SAM" id="Phobius"/>
    </source>
</evidence>
<reference evidence="2 3" key="1">
    <citation type="submission" date="2022-10" db="EMBL/GenBank/DDBJ databases">
        <title>Luteolibacter arcticus strain CCTCC AB 2014275, whole genome shotgun sequencing project.</title>
        <authorList>
            <person name="Zhao G."/>
            <person name="Shen L."/>
        </authorList>
    </citation>
    <scope>NUCLEOTIDE SEQUENCE [LARGE SCALE GENOMIC DNA]</scope>
    <source>
        <strain evidence="2 3">CCTCC AB 2014275</strain>
    </source>
</reference>
<sequence length="53" mass="5662">MNRPTHRPDPTLVAMIVSTGILIAWAYAAARSTYHGDLQSGVVPMVPALLEGD</sequence>
<gene>
    <name evidence="2" type="ORF">OKA05_15965</name>
</gene>
<evidence type="ECO:0000313" key="2">
    <source>
        <dbReference type="EMBL" id="MCW1924064.1"/>
    </source>
</evidence>
<feature type="transmembrane region" description="Helical" evidence="1">
    <location>
        <begin position="12"/>
        <end position="30"/>
    </location>
</feature>
<dbReference type="EMBL" id="JAPDDT010000007">
    <property type="protein sequence ID" value="MCW1924064.1"/>
    <property type="molecule type" value="Genomic_DNA"/>
</dbReference>